<evidence type="ECO:0000313" key="1">
    <source>
        <dbReference type="EMBL" id="GIM82698.1"/>
    </source>
</evidence>
<organism evidence="1 2">
    <name type="scientific">Winogradskya consettensis</name>
    <dbReference type="NCBI Taxonomy" id="113560"/>
    <lineage>
        <taxon>Bacteria</taxon>
        <taxon>Bacillati</taxon>
        <taxon>Actinomycetota</taxon>
        <taxon>Actinomycetes</taxon>
        <taxon>Micromonosporales</taxon>
        <taxon>Micromonosporaceae</taxon>
        <taxon>Winogradskya</taxon>
    </lineage>
</organism>
<dbReference type="AlphaFoldDB" id="A0A919T2R3"/>
<protein>
    <recommendedName>
        <fullName evidence="3">DUF3168 domain-containing protein</fullName>
    </recommendedName>
</protein>
<evidence type="ECO:0000313" key="2">
    <source>
        <dbReference type="Proteomes" id="UP000680865"/>
    </source>
</evidence>
<dbReference type="Proteomes" id="UP000680865">
    <property type="component" value="Unassembled WGS sequence"/>
</dbReference>
<dbReference type="EMBL" id="BOQP01000052">
    <property type="protein sequence ID" value="GIM82698.1"/>
    <property type="molecule type" value="Genomic_DNA"/>
</dbReference>
<sequence length="141" mass="15423">MRNAHAEAFLTRARAATGPALSVFDGSVPSKPPPKPPYVVVYFRFVTPDGERAPQLVNLEDTTLPVEMYAYVHAVGVTAQAAREVADRVFGQVMGWTPEITDRICGPVRHDDSQPPERDESTALGTVFDAVDVYRLQTLPA</sequence>
<keyword evidence="2" id="KW-1185">Reference proteome</keyword>
<reference evidence="1" key="1">
    <citation type="submission" date="2021-03" db="EMBL/GenBank/DDBJ databases">
        <title>Whole genome shotgun sequence of Actinoplanes consettensis NBRC 14913.</title>
        <authorList>
            <person name="Komaki H."/>
            <person name="Tamura T."/>
        </authorList>
    </citation>
    <scope>NUCLEOTIDE SEQUENCE</scope>
    <source>
        <strain evidence="1">NBRC 14913</strain>
    </source>
</reference>
<name>A0A919T2R3_9ACTN</name>
<accession>A0A919T2R3</accession>
<gene>
    <name evidence="1" type="ORF">Aco04nite_82820</name>
</gene>
<evidence type="ECO:0008006" key="3">
    <source>
        <dbReference type="Google" id="ProtNLM"/>
    </source>
</evidence>
<comment type="caution">
    <text evidence="1">The sequence shown here is derived from an EMBL/GenBank/DDBJ whole genome shotgun (WGS) entry which is preliminary data.</text>
</comment>
<dbReference type="RefSeq" id="WP_213002651.1">
    <property type="nucleotide sequence ID" value="NZ_BAAATW010000006.1"/>
</dbReference>
<proteinExistence type="predicted"/>